<accession>A0A8J8B0K7</accession>
<feature type="transmembrane region" description="Helical" evidence="1">
    <location>
        <begin position="6"/>
        <end position="30"/>
    </location>
</feature>
<dbReference type="Proteomes" id="UP000675664">
    <property type="component" value="Unassembled WGS sequence"/>
</dbReference>
<gene>
    <name evidence="2" type="ORF">KCX82_03265</name>
</gene>
<feature type="transmembrane region" description="Helical" evidence="1">
    <location>
        <begin position="70"/>
        <end position="87"/>
    </location>
</feature>
<dbReference type="InterPro" id="IPR008407">
    <property type="entry name" value="Brnchd-chn_aa_trnsp_AzlD"/>
</dbReference>
<keyword evidence="3" id="KW-1185">Reference proteome</keyword>
<evidence type="ECO:0000313" key="2">
    <source>
        <dbReference type="EMBL" id="MBR0596887.1"/>
    </source>
</evidence>
<sequence length="110" mass="12205">MTLSVGYSLLIIFVIASITFALRAAPFLLFSRTGRTPKVITYLGNALPPAVMGMLIIYCLRNVDFFSRPFGIPEGIAVLAVIFLHLWRKNNLLSILGGTVIYMVLVQLIF</sequence>
<evidence type="ECO:0000313" key="3">
    <source>
        <dbReference type="Proteomes" id="UP000675664"/>
    </source>
</evidence>
<keyword evidence="1" id="KW-1133">Transmembrane helix</keyword>
<reference evidence="2" key="1">
    <citation type="submission" date="2021-04" db="EMBL/GenBank/DDBJ databases">
        <title>Sinoanaerobacter chloroacetimidivorans sp. nov., an obligate anaerobic bacterium isolated from anaerobic sludge.</title>
        <authorList>
            <person name="Bao Y."/>
        </authorList>
    </citation>
    <scope>NUCLEOTIDE SEQUENCE</scope>
    <source>
        <strain evidence="2">BAD-6</strain>
    </source>
</reference>
<keyword evidence="1" id="KW-0812">Transmembrane</keyword>
<dbReference type="AlphaFoldDB" id="A0A8J8B0K7"/>
<dbReference type="Pfam" id="PF05437">
    <property type="entry name" value="AzlD"/>
    <property type="match status" value="1"/>
</dbReference>
<protein>
    <submittedName>
        <fullName evidence="2">AzlD domain-containing protein</fullName>
    </submittedName>
</protein>
<feature type="transmembrane region" description="Helical" evidence="1">
    <location>
        <begin position="39"/>
        <end position="58"/>
    </location>
</feature>
<reference evidence="2" key="2">
    <citation type="submission" date="2021-04" db="EMBL/GenBank/DDBJ databases">
        <authorList>
            <person name="Liu J."/>
        </authorList>
    </citation>
    <scope>NUCLEOTIDE SEQUENCE</scope>
    <source>
        <strain evidence="2">BAD-6</strain>
    </source>
</reference>
<keyword evidence="1" id="KW-0472">Membrane</keyword>
<dbReference type="PIRSF" id="PIRSF003203">
    <property type="entry name" value="AzlD"/>
    <property type="match status" value="1"/>
</dbReference>
<comment type="caution">
    <text evidence="2">The sequence shown here is derived from an EMBL/GenBank/DDBJ whole genome shotgun (WGS) entry which is preliminary data.</text>
</comment>
<name>A0A8J8B0K7_9FIRM</name>
<proteinExistence type="predicted"/>
<evidence type="ECO:0000256" key="1">
    <source>
        <dbReference type="SAM" id="Phobius"/>
    </source>
</evidence>
<dbReference type="RefSeq" id="WP_227017020.1">
    <property type="nucleotide sequence ID" value="NZ_JAGSND010000002.1"/>
</dbReference>
<dbReference type="EMBL" id="JAGSND010000002">
    <property type="protein sequence ID" value="MBR0596887.1"/>
    <property type="molecule type" value="Genomic_DNA"/>
</dbReference>
<organism evidence="2 3">
    <name type="scientific">Sinanaerobacter chloroacetimidivorans</name>
    <dbReference type="NCBI Taxonomy" id="2818044"/>
    <lineage>
        <taxon>Bacteria</taxon>
        <taxon>Bacillati</taxon>
        <taxon>Bacillota</taxon>
        <taxon>Clostridia</taxon>
        <taxon>Peptostreptococcales</taxon>
        <taxon>Anaerovoracaceae</taxon>
        <taxon>Sinanaerobacter</taxon>
    </lineage>
</organism>
<feature type="transmembrane region" description="Helical" evidence="1">
    <location>
        <begin position="92"/>
        <end position="109"/>
    </location>
</feature>